<gene>
    <name evidence="1" type="ORF">AMECASPLE_026544</name>
</gene>
<sequence>MLPRRLTPDSWIYLAEHRLRSQKFCWSRLPTLLKTSFPKLLTSTGLRSSWQLSYFLRFLDQDMSIPCPPSNISICILDNFMVFPVSLKQHQRKHLNELCYVNRDPESLNPWRPDCTYLLRIHLFTFLIICCTIKHNFTDFRSPECTSVCEPDLFRKQ</sequence>
<evidence type="ECO:0000313" key="1">
    <source>
        <dbReference type="EMBL" id="MEQ2308269.1"/>
    </source>
</evidence>
<organism evidence="1 2">
    <name type="scientific">Ameca splendens</name>
    <dbReference type="NCBI Taxonomy" id="208324"/>
    <lineage>
        <taxon>Eukaryota</taxon>
        <taxon>Metazoa</taxon>
        <taxon>Chordata</taxon>
        <taxon>Craniata</taxon>
        <taxon>Vertebrata</taxon>
        <taxon>Euteleostomi</taxon>
        <taxon>Actinopterygii</taxon>
        <taxon>Neopterygii</taxon>
        <taxon>Teleostei</taxon>
        <taxon>Neoteleostei</taxon>
        <taxon>Acanthomorphata</taxon>
        <taxon>Ovalentaria</taxon>
        <taxon>Atherinomorphae</taxon>
        <taxon>Cyprinodontiformes</taxon>
        <taxon>Goodeidae</taxon>
        <taxon>Ameca</taxon>
    </lineage>
</organism>
<accession>A0ABV0ZQY9</accession>
<comment type="caution">
    <text evidence="1">The sequence shown here is derived from an EMBL/GenBank/DDBJ whole genome shotgun (WGS) entry which is preliminary data.</text>
</comment>
<dbReference type="EMBL" id="JAHRIP010068557">
    <property type="protein sequence ID" value="MEQ2308269.1"/>
    <property type="molecule type" value="Genomic_DNA"/>
</dbReference>
<protein>
    <submittedName>
        <fullName evidence="1">Uncharacterized protein</fullName>
    </submittedName>
</protein>
<name>A0ABV0ZQY9_9TELE</name>
<keyword evidence="2" id="KW-1185">Reference proteome</keyword>
<dbReference type="Proteomes" id="UP001469553">
    <property type="component" value="Unassembled WGS sequence"/>
</dbReference>
<proteinExistence type="predicted"/>
<reference evidence="1 2" key="1">
    <citation type="submission" date="2021-06" db="EMBL/GenBank/DDBJ databases">
        <authorList>
            <person name="Palmer J.M."/>
        </authorList>
    </citation>
    <scope>NUCLEOTIDE SEQUENCE [LARGE SCALE GENOMIC DNA]</scope>
    <source>
        <strain evidence="1 2">AS_MEX2019</strain>
        <tissue evidence="1">Muscle</tissue>
    </source>
</reference>
<evidence type="ECO:0000313" key="2">
    <source>
        <dbReference type="Proteomes" id="UP001469553"/>
    </source>
</evidence>